<dbReference type="Gene3D" id="2.40.50.100">
    <property type="match status" value="1"/>
</dbReference>
<sequence length="375" mass="38906">MFSRIPLHRLLALVVFVAAALWVLTGHFAAVGSEEAEASEAKAAEPLVETPKRTVAVVRAEVADYARLIRIPGVTEADKLAILAARSNGVVQELGAEPGDVLERGATVLLLEGEDVRAAVKAAEDQLAQAAEQLAVGEALNAKGSLPETEVTSRRAAKTAAEGGLAQAQAAADRLSLTAPFAGTVDAVNVEIGEWVQAGTPIATLIALDPIVVKAEVSEQDVAHVTVGAKALVRLVSGVELEGTVRHLARKASDKTRTFALEVDLPNPEGNIPSGMTAEVRLSAAMQPALTVPRSVLTLNEAGQVGLRVVNEGDVAGFLPVQLIDDTEEGFVVAGVPQGARVIVAGQDLVRDGDPVIAKEMTRAEAEAAQKAAEP</sequence>
<dbReference type="NCBIfam" id="TIGR01730">
    <property type="entry name" value="RND_mfp"/>
    <property type="match status" value="1"/>
</dbReference>
<organism evidence="4 5">
    <name type="scientific">Tabrizicola oligotrophica</name>
    <dbReference type="NCBI Taxonomy" id="2710650"/>
    <lineage>
        <taxon>Bacteria</taxon>
        <taxon>Pseudomonadati</taxon>
        <taxon>Pseudomonadota</taxon>
        <taxon>Alphaproteobacteria</taxon>
        <taxon>Rhodobacterales</taxon>
        <taxon>Paracoccaceae</taxon>
        <taxon>Tabrizicola</taxon>
    </lineage>
</organism>
<dbReference type="Pfam" id="PF25954">
    <property type="entry name" value="Beta-barrel_RND_2"/>
    <property type="match status" value="1"/>
</dbReference>
<dbReference type="SUPFAM" id="SSF111369">
    <property type="entry name" value="HlyD-like secretion proteins"/>
    <property type="match status" value="1"/>
</dbReference>
<evidence type="ECO:0000256" key="1">
    <source>
        <dbReference type="ARBA" id="ARBA00009477"/>
    </source>
</evidence>
<feature type="domain" description="CusB-like beta-barrel" evidence="3">
    <location>
        <begin position="213"/>
        <end position="285"/>
    </location>
</feature>
<dbReference type="GO" id="GO:1990281">
    <property type="term" value="C:efflux pump complex"/>
    <property type="evidence" value="ECO:0007669"/>
    <property type="project" value="TreeGrafter"/>
</dbReference>
<accession>A0A6M0QUL5</accession>
<dbReference type="RefSeq" id="WP_164624332.1">
    <property type="nucleotide sequence ID" value="NZ_JAAIVJ010000003.1"/>
</dbReference>
<dbReference type="EMBL" id="JAAIVJ010000003">
    <property type="protein sequence ID" value="NEY90162.1"/>
    <property type="molecule type" value="Genomic_DNA"/>
</dbReference>
<dbReference type="Gene3D" id="2.40.420.20">
    <property type="match status" value="1"/>
</dbReference>
<dbReference type="InterPro" id="IPR058792">
    <property type="entry name" value="Beta-barrel_RND_2"/>
</dbReference>
<evidence type="ECO:0000313" key="4">
    <source>
        <dbReference type="EMBL" id="NEY90162.1"/>
    </source>
</evidence>
<gene>
    <name evidence="4" type="ORF">G4Z14_07600</name>
</gene>
<keyword evidence="2" id="KW-0175">Coiled coil</keyword>
<reference evidence="4 5" key="1">
    <citation type="submission" date="2020-02" db="EMBL/GenBank/DDBJ databases">
        <authorList>
            <person name="Chen W.-M."/>
        </authorList>
    </citation>
    <scope>NUCLEOTIDE SEQUENCE [LARGE SCALE GENOMIC DNA]</scope>
    <source>
        <strain evidence="4 5">KMS-5</strain>
    </source>
</reference>
<feature type="coiled-coil region" evidence="2">
    <location>
        <begin position="113"/>
        <end position="140"/>
    </location>
</feature>
<dbReference type="AlphaFoldDB" id="A0A6M0QUL5"/>
<dbReference type="Gene3D" id="2.40.30.170">
    <property type="match status" value="1"/>
</dbReference>
<evidence type="ECO:0000259" key="3">
    <source>
        <dbReference type="Pfam" id="PF25954"/>
    </source>
</evidence>
<keyword evidence="5" id="KW-1185">Reference proteome</keyword>
<evidence type="ECO:0000256" key="2">
    <source>
        <dbReference type="SAM" id="Coils"/>
    </source>
</evidence>
<evidence type="ECO:0000313" key="5">
    <source>
        <dbReference type="Proteomes" id="UP000477782"/>
    </source>
</evidence>
<dbReference type="PANTHER" id="PTHR30469">
    <property type="entry name" value="MULTIDRUG RESISTANCE PROTEIN MDTA"/>
    <property type="match status" value="1"/>
</dbReference>
<dbReference type="GO" id="GO:0015562">
    <property type="term" value="F:efflux transmembrane transporter activity"/>
    <property type="evidence" value="ECO:0007669"/>
    <property type="project" value="TreeGrafter"/>
</dbReference>
<dbReference type="PANTHER" id="PTHR30469:SF29">
    <property type="entry name" value="BLR2860 PROTEIN"/>
    <property type="match status" value="1"/>
</dbReference>
<dbReference type="InterPro" id="IPR006143">
    <property type="entry name" value="RND_pump_MFP"/>
</dbReference>
<proteinExistence type="inferred from homology"/>
<protein>
    <submittedName>
        <fullName evidence="4">Efflux RND transporter periplasmic adaptor subunit</fullName>
    </submittedName>
</protein>
<comment type="caution">
    <text evidence="4">The sequence shown here is derived from an EMBL/GenBank/DDBJ whole genome shotgun (WGS) entry which is preliminary data.</text>
</comment>
<dbReference type="Gene3D" id="1.10.287.470">
    <property type="entry name" value="Helix hairpin bin"/>
    <property type="match status" value="1"/>
</dbReference>
<comment type="similarity">
    <text evidence="1">Belongs to the membrane fusion protein (MFP) (TC 8.A.1) family.</text>
</comment>
<dbReference type="Proteomes" id="UP000477782">
    <property type="component" value="Unassembled WGS sequence"/>
</dbReference>
<name>A0A6M0QUL5_9RHOB</name>